<dbReference type="Proteomes" id="UP000434639">
    <property type="component" value="Unassembled WGS sequence"/>
</dbReference>
<dbReference type="InterPro" id="IPR019734">
    <property type="entry name" value="TPR_rpt"/>
</dbReference>
<protein>
    <recommendedName>
        <fullName evidence="4">Tetratricopeptide repeat protein</fullName>
    </recommendedName>
</protein>
<keyword evidence="3" id="KW-1185">Reference proteome</keyword>
<dbReference type="SUPFAM" id="SSF48452">
    <property type="entry name" value="TPR-like"/>
    <property type="match status" value="1"/>
</dbReference>
<feature type="repeat" description="TPR" evidence="1">
    <location>
        <begin position="390"/>
        <end position="423"/>
    </location>
</feature>
<dbReference type="AlphaFoldDB" id="A0A7X2S4U6"/>
<dbReference type="PROSITE" id="PS50005">
    <property type="entry name" value="TPR"/>
    <property type="match status" value="1"/>
</dbReference>
<organism evidence="2 3">
    <name type="scientific">Metabacillus mangrovi</name>
    <dbReference type="NCBI Taxonomy" id="1491830"/>
    <lineage>
        <taxon>Bacteria</taxon>
        <taxon>Bacillati</taxon>
        <taxon>Bacillota</taxon>
        <taxon>Bacilli</taxon>
        <taxon>Bacillales</taxon>
        <taxon>Bacillaceae</taxon>
        <taxon>Metabacillus</taxon>
    </lineage>
</organism>
<dbReference type="OrthoDB" id="2676051at2"/>
<evidence type="ECO:0000256" key="1">
    <source>
        <dbReference type="PROSITE-ProRule" id="PRU00339"/>
    </source>
</evidence>
<proteinExistence type="predicted"/>
<sequence>MSGHIEYASVAQNGEKPLQLRLKRLAFYNRMRIAEADHPEKGTFYLFFYQNQFLTAKQGAPKKGSSLSRAFRKGAVLEAPHPLIDAHFSNPQTYQLKTVTQLFKSLAKQMTPQETVYILSHFDSYVQKEKLTEIAKTFFFQYRRSGQFRLAHQLLMTLLSFDSKNLWAHELSQHMNFLKYRLIYEAGYKEMKAADPLYAEMLCRKQKKTEPAFKRLQVLYAEQGRWMDAAALYIHYFKQEEEPSTAYYDQFAALLAERFNARERAIILWDSCRGLVKDSKAGRDLMDALLTDGRREDAVAVLIASEGRDLEQLHTLLTAPDLDYEKVDTEQLQRFLSELEDRKACTRLLRGIVPELLKARSFHDVLEWLQPISSPVTENFRKMETYQDDPEQQLELGRLYHEVKQYQKAIDCFSWEMELRPDSPEPVQWLSKTYKEMGMPQEAKAYMSVLHTMQKASSS</sequence>
<dbReference type="EMBL" id="WMIB01000007">
    <property type="protein sequence ID" value="MTH53642.1"/>
    <property type="molecule type" value="Genomic_DNA"/>
</dbReference>
<name>A0A7X2S4U6_9BACI</name>
<evidence type="ECO:0008006" key="4">
    <source>
        <dbReference type="Google" id="ProtNLM"/>
    </source>
</evidence>
<keyword evidence="1" id="KW-0802">TPR repeat</keyword>
<dbReference type="InterPro" id="IPR011990">
    <property type="entry name" value="TPR-like_helical_dom_sf"/>
</dbReference>
<dbReference type="RefSeq" id="WP_155112172.1">
    <property type="nucleotide sequence ID" value="NZ_WMIB01000007.1"/>
</dbReference>
<reference evidence="2 3" key="1">
    <citation type="journal article" date="2017" name="Int. J. Syst. Evol. Microbiol.">
        <title>Bacillus mangrovi sp. nov., isolated from a sediment sample from a mangrove forest.</title>
        <authorList>
            <person name="Gupta V."/>
            <person name="Singh P.K."/>
            <person name="Korpole S."/>
            <person name="Tanuku N.R.S."/>
            <person name="Pinnaka A.K."/>
        </authorList>
    </citation>
    <scope>NUCLEOTIDE SEQUENCE [LARGE SCALE GENOMIC DNA]</scope>
    <source>
        <strain evidence="2 3">KCTC 33872</strain>
    </source>
</reference>
<accession>A0A7X2S4U6</accession>
<comment type="caution">
    <text evidence="2">The sequence shown here is derived from an EMBL/GenBank/DDBJ whole genome shotgun (WGS) entry which is preliminary data.</text>
</comment>
<evidence type="ECO:0000313" key="3">
    <source>
        <dbReference type="Proteomes" id="UP000434639"/>
    </source>
</evidence>
<dbReference type="Gene3D" id="1.25.40.10">
    <property type="entry name" value="Tetratricopeptide repeat domain"/>
    <property type="match status" value="1"/>
</dbReference>
<gene>
    <name evidence="2" type="ORF">GKZ89_09525</name>
</gene>
<evidence type="ECO:0000313" key="2">
    <source>
        <dbReference type="EMBL" id="MTH53642.1"/>
    </source>
</evidence>